<evidence type="ECO:0000256" key="1">
    <source>
        <dbReference type="ARBA" id="ARBA00004651"/>
    </source>
</evidence>
<feature type="transmembrane region" description="Helical" evidence="5">
    <location>
        <begin position="359"/>
        <end position="380"/>
    </location>
</feature>
<feature type="transmembrane region" description="Helical" evidence="5">
    <location>
        <begin position="325"/>
        <end position="347"/>
    </location>
</feature>
<evidence type="ECO:0000256" key="5">
    <source>
        <dbReference type="SAM" id="Phobius"/>
    </source>
</evidence>
<feature type="transmembrane region" description="Helical" evidence="5">
    <location>
        <begin position="65"/>
        <end position="84"/>
    </location>
</feature>
<organism evidence="7 8">
    <name type="scientific">Pontimonas salivibrio</name>
    <dbReference type="NCBI Taxonomy" id="1159327"/>
    <lineage>
        <taxon>Bacteria</taxon>
        <taxon>Bacillati</taxon>
        <taxon>Actinomycetota</taxon>
        <taxon>Actinomycetes</taxon>
        <taxon>Micrococcales</taxon>
        <taxon>Microbacteriaceae</taxon>
        <taxon>Pontimonas</taxon>
    </lineage>
</organism>
<dbReference type="KEGG" id="psai:C3B54_111481"/>
<dbReference type="Proteomes" id="UP000243077">
    <property type="component" value="Chromosome"/>
</dbReference>
<dbReference type="AlphaFoldDB" id="A0A2L2BRZ4"/>
<dbReference type="Gene3D" id="1.20.1250.20">
    <property type="entry name" value="MFS general substrate transporter like domains"/>
    <property type="match status" value="1"/>
</dbReference>
<dbReference type="Pfam" id="PF07690">
    <property type="entry name" value="MFS_1"/>
    <property type="match status" value="1"/>
</dbReference>
<feature type="transmembrane region" description="Helical" evidence="5">
    <location>
        <begin position="126"/>
        <end position="143"/>
    </location>
</feature>
<evidence type="ECO:0000256" key="3">
    <source>
        <dbReference type="ARBA" id="ARBA00022989"/>
    </source>
</evidence>
<feature type="transmembrane region" description="Helical" evidence="5">
    <location>
        <begin position="464"/>
        <end position="488"/>
    </location>
</feature>
<accession>A0A2L2BRZ4</accession>
<dbReference type="EMBL" id="CP026923">
    <property type="protein sequence ID" value="AVG24421.1"/>
    <property type="molecule type" value="Genomic_DNA"/>
</dbReference>
<evidence type="ECO:0000313" key="7">
    <source>
        <dbReference type="EMBL" id="AVG24421.1"/>
    </source>
</evidence>
<keyword evidence="2 5" id="KW-0812">Transmembrane</keyword>
<dbReference type="GO" id="GO:0005886">
    <property type="term" value="C:plasma membrane"/>
    <property type="evidence" value="ECO:0007669"/>
    <property type="project" value="UniProtKB-SubCell"/>
</dbReference>
<feature type="transmembrane region" description="Helical" evidence="5">
    <location>
        <begin position="31"/>
        <end position="53"/>
    </location>
</feature>
<feature type="transmembrane region" description="Helical" evidence="5">
    <location>
        <begin position="189"/>
        <end position="210"/>
    </location>
</feature>
<comment type="subcellular location">
    <subcellularLocation>
        <location evidence="1">Cell membrane</location>
        <topology evidence="1">Multi-pass membrane protein</topology>
    </subcellularLocation>
</comment>
<feature type="transmembrane region" description="Helical" evidence="5">
    <location>
        <begin position="155"/>
        <end position="177"/>
    </location>
</feature>
<feature type="transmembrane region" description="Helical" evidence="5">
    <location>
        <begin position="298"/>
        <end position="319"/>
    </location>
</feature>
<dbReference type="SUPFAM" id="SSF103473">
    <property type="entry name" value="MFS general substrate transporter"/>
    <property type="match status" value="1"/>
</dbReference>
<evidence type="ECO:0000313" key="8">
    <source>
        <dbReference type="Proteomes" id="UP000243077"/>
    </source>
</evidence>
<sequence>MTTSADTGSSRPSTAAIPILSPEEQKVRWRAYAIAVAVASLTILDLAKINVAIPAISDDLGASATQVQLLVAGFVLAFGLLLVPSGRIGDLYSRRTMFLIGLTLFTLSSLAGALSPTIELLVASRIAQGFAAGLLMPQVLGLIQQLFLGQERGRAFGIFGAVIGLSTAFGPTLGGILVGVGGSSFGWHLLFWMNVPLGIAAFIGAVRLLPKKQDIPDYVVKDFDVIGTVLLGVTVFSFMLPFVLTTGTETDEPARWWWLVLAVVSALAFGAWEKGYLARGRVAIIDFTLFQVSSFRNGVAISSFYFAALPATFIAQTLWLQNGLGFSPVVAGMVTIPFALLSALSSWRSGLVVHRYGRILVVGGLILVITGFSSTLILGYVVSNEWMAWAVAGSMAVAGLGGGAVISPNQTLMLEDIPVREGGLAGSIAQLGQRIGTAIGLAGVLSALFYGVSQAGVALNSDAYLQGFTLAALASVGLVVASLVFALLDMRARKHPVVRR</sequence>
<dbReference type="PANTHER" id="PTHR42718">
    <property type="entry name" value="MAJOR FACILITATOR SUPERFAMILY MULTIDRUG TRANSPORTER MFSC"/>
    <property type="match status" value="1"/>
</dbReference>
<evidence type="ECO:0000256" key="4">
    <source>
        <dbReference type="ARBA" id="ARBA00023136"/>
    </source>
</evidence>
<feature type="transmembrane region" description="Helical" evidence="5">
    <location>
        <begin position="96"/>
        <end position="114"/>
    </location>
</feature>
<name>A0A2L2BRZ4_9MICO</name>
<feature type="transmembrane region" description="Helical" evidence="5">
    <location>
        <begin position="435"/>
        <end position="452"/>
    </location>
</feature>
<dbReference type="Gene3D" id="1.20.1720.10">
    <property type="entry name" value="Multidrug resistance protein D"/>
    <property type="match status" value="1"/>
</dbReference>
<dbReference type="InterPro" id="IPR036259">
    <property type="entry name" value="MFS_trans_sf"/>
</dbReference>
<evidence type="ECO:0000256" key="2">
    <source>
        <dbReference type="ARBA" id="ARBA00022692"/>
    </source>
</evidence>
<dbReference type="PROSITE" id="PS50850">
    <property type="entry name" value="MFS"/>
    <property type="match status" value="1"/>
</dbReference>
<dbReference type="PRINTS" id="PR01036">
    <property type="entry name" value="TCRTETB"/>
</dbReference>
<dbReference type="CDD" id="cd17321">
    <property type="entry name" value="MFS_MMR_MDR_like"/>
    <property type="match status" value="1"/>
</dbReference>
<evidence type="ECO:0000259" key="6">
    <source>
        <dbReference type="PROSITE" id="PS50850"/>
    </source>
</evidence>
<dbReference type="InterPro" id="IPR020846">
    <property type="entry name" value="MFS_dom"/>
</dbReference>
<gene>
    <name evidence="7" type="ORF">C3B54_111481</name>
</gene>
<feature type="transmembrane region" description="Helical" evidence="5">
    <location>
        <begin position="386"/>
        <end position="406"/>
    </location>
</feature>
<dbReference type="InterPro" id="IPR011701">
    <property type="entry name" value="MFS"/>
</dbReference>
<proteinExistence type="predicted"/>
<dbReference type="GO" id="GO:0022857">
    <property type="term" value="F:transmembrane transporter activity"/>
    <property type="evidence" value="ECO:0007669"/>
    <property type="project" value="InterPro"/>
</dbReference>
<dbReference type="OrthoDB" id="7375466at2"/>
<dbReference type="PANTHER" id="PTHR42718:SF39">
    <property type="entry name" value="ACTINORHODIN TRANSPORTER-RELATED"/>
    <property type="match status" value="1"/>
</dbReference>
<keyword evidence="3 5" id="KW-1133">Transmembrane helix</keyword>
<reference evidence="7 8" key="1">
    <citation type="submission" date="2018-02" db="EMBL/GenBank/DDBJ databases">
        <title>Complete genome of the streamlined marine actinobacterium Pontimonas salivibrio CL-TW6 adapted to coastal planktonic lifestype.</title>
        <authorList>
            <person name="Cho B.C."/>
            <person name="Hardies S.C."/>
            <person name="Jang G.I."/>
            <person name="Hwang C.Y."/>
        </authorList>
    </citation>
    <scope>NUCLEOTIDE SEQUENCE [LARGE SCALE GENOMIC DNA]</scope>
    <source>
        <strain evidence="7 8">CL-TW6</strain>
    </source>
</reference>
<keyword evidence="8" id="KW-1185">Reference proteome</keyword>
<feature type="transmembrane region" description="Helical" evidence="5">
    <location>
        <begin position="256"/>
        <end position="277"/>
    </location>
</feature>
<feature type="transmembrane region" description="Helical" evidence="5">
    <location>
        <begin position="222"/>
        <end position="244"/>
    </location>
</feature>
<feature type="domain" description="Major facilitator superfamily (MFS) profile" evidence="6">
    <location>
        <begin position="31"/>
        <end position="494"/>
    </location>
</feature>
<keyword evidence="4 5" id="KW-0472">Membrane</keyword>
<protein>
    <submittedName>
        <fullName evidence="7">MFS efflux permease</fullName>
    </submittedName>
</protein>
<dbReference type="RefSeq" id="WP_104913899.1">
    <property type="nucleotide sequence ID" value="NZ_CP026923.1"/>
</dbReference>